<accession>A0A562QRJ9</accession>
<protein>
    <submittedName>
        <fullName evidence="2">FkbM family methyltransferase</fullName>
    </submittedName>
</protein>
<feature type="domain" description="Methyltransferase FkbM" evidence="1">
    <location>
        <begin position="159"/>
        <end position="225"/>
    </location>
</feature>
<dbReference type="AlphaFoldDB" id="A0A562QRJ9"/>
<dbReference type="GO" id="GO:0008168">
    <property type="term" value="F:methyltransferase activity"/>
    <property type="evidence" value="ECO:0007669"/>
    <property type="project" value="UniProtKB-KW"/>
</dbReference>
<dbReference type="GO" id="GO:0032259">
    <property type="term" value="P:methylation"/>
    <property type="evidence" value="ECO:0007669"/>
    <property type="project" value="UniProtKB-KW"/>
</dbReference>
<gene>
    <name evidence="2" type="ORF">IQ16_08086</name>
</gene>
<evidence type="ECO:0000313" key="2">
    <source>
        <dbReference type="EMBL" id="TWI59354.1"/>
    </source>
</evidence>
<dbReference type="Pfam" id="PF05050">
    <property type="entry name" value="Methyltransf_21"/>
    <property type="match status" value="1"/>
</dbReference>
<name>A0A562QRJ9_9BRAD</name>
<keyword evidence="3" id="KW-1185">Reference proteome</keyword>
<keyword evidence="2" id="KW-0808">Transferase</keyword>
<dbReference type="SUPFAM" id="SSF53335">
    <property type="entry name" value="S-adenosyl-L-methionine-dependent methyltransferases"/>
    <property type="match status" value="1"/>
</dbReference>
<evidence type="ECO:0000313" key="3">
    <source>
        <dbReference type="Proteomes" id="UP000316291"/>
    </source>
</evidence>
<reference evidence="2 3" key="1">
    <citation type="journal article" date="2015" name="Stand. Genomic Sci.">
        <title>Genomic Encyclopedia of Bacterial and Archaeal Type Strains, Phase III: the genomes of soil and plant-associated and newly described type strains.</title>
        <authorList>
            <person name="Whitman W.B."/>
            <person name="Woyke T."/>
            <person name="Klenk H.P."/>
            <person name="Zhou Y."/>
            <person name="Lilburn T.G."/>
            <person name="Beck B.J."/>
            <person name="De Vos P."/>
            <person name="Vandamme P."/>
            <person name="Eisen J.A."/>
            <person name="Garrity G."/>
            <person name="Hugenholtz P."/>
            <person name="Kyrpides N.C."/>
        </authorList>
    </citation>
    <scope>NUCLEOTIDE SEQUENCE [LARGE SCALE GENOMIC DNA]</scope>
    <source>
        <strain evidence="2 3">CGMCC 1.10948</strain>
    </source>
</reference>
<evidence type="ECO:0000259" key="1">
    <source>
        <dbReference type="Pfam" id="PF05050"/>
    </source>
</evidence>
<dbReference type="OrthoDB" id="9778870at2"/>
<dbReference type="InterPro" id="IPR029063">
    <property type="entry name" value="SAM-dependent_MTases_sf"/>
</dbReference>
<comment type="caution">
    <text evidence="2">The sequence shown here is derived from an EMBL/GenBank/DDBJ whole genome shotgun (WGS) entry which is preliminary data.</text>
</comment>
<dbReference type="Proteomes" id="UP000316291">
    <property type="component" value="Unassembled WGS sequence"/>
</dbReference>
<organism evidence="2 3">
    <name type="scientific">Bradyrhizobium huanghuaihaiense</name>
    <dbReference type="NCBI Taxonomy" id="990078"/>
    <lineage>
        <taxon>Bacteria</taxon>
        <taxon>Pseudomonadati</taxon>
        <taxon>Pseudomonadota</taxon>
        <taxon>Alphaproteobacteria</taxon>
        <taxon>Hyphomicrobiales</taxon>
        <taxon>Nitrobacteraceae</taxon>
        <taxon>Bradyrhizobium</taxon>
    </lineage>
</organism>
<dbReference type="RefSeq" id="WP_018644560.1">
    <property type="nucleotide sequence ID" value="NZ_VLLA01000042.1"/>
</dbReference>
<dbReference type="InterPro" id="IPR006342">
    <property type="entry name" value="FkbM_mtfrase"/>
</dbReference>
<proteinExistence type="predicted"/>
<dbReference type="Gene3D" id="3.40.50.150">
    <property type="entry name" value="Vaccinia Virus protein VP39"/>
    <property type="match status" value="2"/>
</dbReference>
<keyword evidence="2" id="KW-0489">Methyltransferase</keyword>
<dbReference type="EMBL" id="VLLA01000042">
    <property type="protein sequence ID" value="TWI59354.1"/>
    <property type="molecule type" value="Genomic_DNA"/>
</dbReference>
<sequence length="294" mass="32866">MSESGFKGPKAKPEDLFGRFREIVSDPLNLLIERVPMAGHVEGDQVYLHNGLKVPGIGPGAYYGPFSSVLMINRGVHEPLEEYVFQELLKRLGETPAMIELGAYWGHYSMWLKKVRPKAEVILVEPDPACLKTGQDNFARNGLKGEFIKAFVGNGKFEVDAFFRDRKIKHIDILHADIQAFEVEMLQGAESVLTKRRVDYLFIATHSQALHREVVDRLKAQGYRVEISSDFEGQSTSFDGFVFASSPEVAALFGEIEVMGRPEIALRRPADVLRSLNGFLDASERRTANGPVTP</sequence>